<dbReference type="InterPro" id="IPR020019">
    <property type="entry name" value="AcTrfase_PglD-like"/>
</dbReference>
<dbReference type="InterPro" id="IPR001451">
    <property type="entry name" value="Hexapep"/>
</dbReference>
<feature type="domain" description="PglD N-terminal" evidence="4">
    <location>
        <begin position="19"/>
        <end position="97"/>
    </location>
</feature>
<comment type="caution">
    <text evidence="5">The sequence shown here is derived from an EMBL/GenBank/DDBJ whole genome shotgun (WGS) entry which is preliminary data.</text>
</comment>
<protein>
    <submittedName>
        <fullName evidence="5">Acetyltransferase</fullName>
    </submittedName>
</protein>
<keyword evidence="1 5" id="KW-0808">Transferase</keyword>
<evidence type="ECO:0000256" key="1">
    <source>
        <dbReference type="ARBA" id="ARBA00022679"/>
    </source>
</evidence>
<dbReference type="InterPro" id="IPR050179">
    <property type="entry name" value="Trans_hexapeptide_repeat"/>
</dbReference>
<dbReference type="Proteomes" id="UP000535908">
    <property type="component" value="Unassembled WGS sequence"/>
</dbReference>
<accession>A0A7X0Y347</accession>
<name>A0A7X0Y347_9LIST</name>
<keyword evidence="2" id="KW-0677">Repeat</keyword>
<dbReference type="RefSeq" id="WP_185409308.1">
    <property type="nucleotide sequence ID" value="NZ_JAARRE010000003.1"/>
</dbReference>
<evidence type="ECO:0000313" key="6">
    <source>
        <dbReference type="Proteomes" id="UP000535908"/>
    </source>
</evidence>
<dbReference type="InterPro" id="IPR041561">
    <property type="entry name" value="PglD_N"/>
</dbReference>
<evidence type="ECO:0000256" key="3">
    <source>
        <dbReference type="PIRSR" id="PIRSR620019-2"/>
    </source>
</evidence>
<dbReference type="EMBL" id="JAARWN010000004">
    <property type="protein sequence ID" value="MBC1936151.1"/>
    <property type="molecule type" value="Genomic_DNA"/>
</dbReference>
<dbReference type="Gene3D" id="3.40.50.20">
    <property type="match status" value="1"/>
</dbReference>
<dbReference type="AlphaFoldDB" id="A0A7X0Y347"/>
<proteinExistence type="predicted"/>
<evidence type="ECO:0000256" key="2">
    <source>
        <dbReference type="ARBA" id="ARBA00022737"/>
    </source>
</evidence>
<dbReference type="InterPro" id="IPR018357">
    <property type="entry name" value="Hexapep_transf_CS"/>
</dbReference>
<organism evidence="5 6">
    <name type="scientific">Listeria grandensis</name>
    <dbReference type="NCBI Taxonomy" id="1494963"/>
    <lineage>
        <taxon>Bacteria</taxon>
        <taxon>Bacillati</taxon>
        <taxon>Bacillota</taxon>
        <taxon>Bacilli</taxon>
        <taxon>Bacillales</taxon>
        <taxon>Listeriaceae</taxon>
        <taxon>Listeria</taxon>
    </lineage>
</organism>
<evidence type="ECO:0000259" key="4">
    <source>
        <dbReference type="Pfam" id="PF17836"/>
    </source>
</evidence>
<gene>
    <name evidence="5" type="ORF">HCA69_07210</name>
</gene>
<reference evidence="5 6" key="1">
    <citation type="submission" date="2020-03" db="EMBL/GenBank/DDBJ databases">
        <title>Soil Listeria distribution.</title>
        <authorList>
            <person name="Liao J."/>
            <person name="Wiedmann M."/>
        </authorList>
    </citation>
    <scope>NUCLEOTIDE SEQUENCE [LARGE SCALE GENOMIC DNA]</scope>
    <source>
        <strain evidence="5 6">FSL L7-0741</strain>
    </source>
</reference>
<dbReference type="InterPro" id="IPR011004">
    <property type="entry name" value="Trimer_LpxA-like_sf"/>
</dbReference>
<dbReference type="Pfam" id="PF17836">
    <property type="entry name" value="PglD_N"/>
    <property type="match status" value="1"/>
</dbReference>
<feature type="binding site" evidence="3">
    <location>
        <position position="85"/>
    </location>
    <ligand>
        <name>substrate</name>
    </ligand>
</feature>
<sequence length="232" mass="24865">MDLLIQKDLLGITLGSKKKLVIIGAGGLGQVISQAAIHHGEYQVIGFCDDKYNKMNLEHDIFCAPLSFIKELVHLEQVYYFIAIGNGEIRQDISKRLGLIACRYATIIHPTAFVDNNVVLGAGVAVLPHATIHSAAQIRNHVIINSASIIEHKNSLEDFVSISPNTTLCGAVTVERGAFVGAGTTVVQGVTIGEGTTIGAGSLVLKDIPSNCIAYGSPAKVMRYTRERTAVR</sequence>
<dbReference type="PROSITE" id="PS00101">
    <property type="entry name" value="HEXAPEP_TRANSFERASES"/>
    <property type="match status" value="1"/>
</dbReference>
<dbReference type="SUPFAM" id="SSF51161">
    <property type="entry name" value="Trimeric LpxA-like enzymes"/>
    <property type="match status" value="1"/>
</dbReference>
<dbReference type="PANTHER" id="PTHR43300:SF7">
    <property type="entry name" value="UDP-N-ACETYLBACILLOSAMINE N-ACETYLTRANSFERASE"/>
    <property type="match status" value="1"/>
</dbReference>
<dbReference type="NCBIfam" id="TIGR03570">
    <property type="entry name" value="NeuD_NnaD"/>
    <property type="match status" value="1"/>
</dbReference>
<dbReference type="Gene3D" id="2.160.10.10">
    <property type="entry name" value="Hexapeptide repeat proteins"/>
    <property type="match status" value="1"/>
</dbReference>
<dbReference type="GO" id="GO:0016740">
    <property type="term" value="F:transferase activity"/>
    <property type="evidence" value="ECO:0007669"/>
    <property type="project" value="UniProtKB-KW"/>
</dbReference>
<evidence type="ECO:0000313" key="5">
    <source>
        <dbReference type="EMBL" id="MBC1936151.1"/>
    </source>
</evidence>
<dbReference type="CDD" id="cd03360">
    <property type="entry name" value="LbH_AT_putative"/>
    <property type="match status" value="1"/>
</dbReference>
<dbReference type="Pfam" id="PF00132">
    <property type="entry name" value="Hexapep"/>
    <property type="match status" value="1"/>
</dbReference>
<dbReference type="PANTHER" id="PTHR43300">
    <property type="entry name" value="ACETYLTRANSFERASE"/>
    <property type="match status" value="1"/>
</dbReference>